<proteinExistence type="predicted"/>
<dbReference type="AlphaFoldDB" id="A0A6A5ZC89"/>
<dbReference type="Proteomes" id="UP000799770">
    <property type="component" value="Unassembled WGS sequence"/>
</dbReference>
<evidence type="ECO:0000313" key="2">
    <source>
        <dbReference type="EMBL" id="KAF2117092.1"/>
    </source>
</evidence>
<dbReference type="EMBL" id="ML977319">
    <property type="protein sequence ID" value="KAF2117092.1"/>
    <property type="molecule type" value="Genomic_DNA"/>
</dbReference>
<accession>A0A6A5ZC89</accession>
<organism evidence="2 3">
    <name type="scientific">Lophiotrema nucula</name>
    <dbReference type="NCBI Taxonomy" id="690887"/>
    <lineage>
        <taxon>Eukaryota</taxon>
        <taxon>Fungi</taxon>
        <taxon>Dikarya</taxon>
        <taxon>Ascomycota</taxon>
        <taxon>Pezizomycotina</taxon>
        <taxon>Dothideomycetes</taxon>
        <taxon>Pleosporomycetidae</taxon>
        <taxon>Pleosporales</taxon>
        <taxon>Lophiotremataceae</taxon>
        <taxon>Lophiotrema</taxon>
    </lineage>
</organism>
<sequence length="230" mass="24194">MVQIVKAQAAKFEQSHRGAEGAGGKINGTDFHRGDIIDGSSTLSNGPAQTIALTAEPKPTNPTTMPEGFIGAIPTSSPTTNDEGYIGPMETPQSSAIPVPPTGPQFPIFALSYDGSGGPKHCRGELVQKLNLPPPASAWKNGTCIDLPKMARCGVFFAGKDDHCEAQLFNMESCLNTTQSFVNTVVFMPEERTVGAYWRSMYVKCGVEAPVAGLLDPSVLGDLLVKPGGG</sequence>
<name>A0A6A5ZC89_9PLEO</name>
<protein>
    <submittedName>
        <fullName evidence="2">Uncharacterized protein</fullName>
    </submittedName>
</protein>
<reference evidence="2" key="1">
    <citation type="journal article" date="2020" name="Stud. Mycol.">
        <title>101 Dothideomycetes genomes: a test case for predicting lifestyles and emergence of pathogens.</title>
        <authorList>
            <person name="Haridas S."/>
            <person name="Albert R."/>
            <person name="Binder M."/>
            <person name="Bloem J."/>
            <person name="Labutti K."/>
            <person name="Salamov A."/>
            <person name="Andreopoulos B."/>
            <person name="Baker S."/>
            <person name="Barry K."/>
            <person name="Bills G."/>
            <person name="Bluhm B."/>
            <person name="Cannon C."/>
            <person name="Castanera R."/>
            <person name="Culley D."/>
            <person name="Daum C."/>
            <person name="Ezra D."/>
            <person name="Gonzalez J."/>
            <person name="Henrissat B."/>
            <person name="Kuo A."/>
            <person name="Liang C."/>
            <person name="Lipzen A."/>
            <person name="Lutzoni F."/>
            <person name="Magnuson J."/>
            <person name="Mondo S."/>
            <person name="Nolan M."/>
            <person name="Ohm R."/>
            <person name="Pangilinan J."/>
            <person name="Park H.-J."/>
            <person name="Ramirez L."/>
            <person name="Alfaro M."/>
            <person name="Sun H."/>
            <person name="Tritt A."/>
            <person name="Yoshinaga Y."/>
            <person name="Zwiers L.-H."/>
            <person name="Turgeon B."/>
            <person name="Goodwin S."/>
            <person name="Spatafora J."/>
            <person name="Crous P."/>
            <person name="Grigoriev I."/>
        </authorList>
    </citation>
    <scope>NUCLEOTIDE SEQUENCE</scope>
    <source>
        <strain evidence="2">CBS 627.86</strain>
    </source>
</reference>
<gene>
    <name evidence="2" type="ORF">BDV96DRAFT_644525</name>
</gene>
<feature type="region of interest" description="Disordered" evidence="1">
    <location>
        <begin position="13"/>
        <end position="45"/>
    </location>
</feature>
<evidence type="ECO:0000256" key="1">
    <source>
        <dbReference type="SAM" id="MobiDB-lite"/>
    </source>
</evidence>
<evidence type="ECO:0000313" key="3">
    <source>
        <dbReference type="Proteomes" id="UP000799770"/>
    </source>
</evidence>
<dbReference type="OrthoDB" id="3943581at2759"/>
<keyword evidence="3" id="KW-1185">Reference proteome</keyword>